<keyword evidence="3" id="KW-1185">Reference proteome</keyword>
<evidence type="ECO:0000313" key="3">
    <source>
        <dbReference type="Proteomes" id="UP000619355"/>
    </source>
</evidence>
<dbReference type="EMBL" id="BNBF01000001">
    <property type="protein sequence ID" value="GHG33325.1"/>
    <property type="molecule type" value="Genomic_DNA"/>
</dbReference>
<reference evidence="3" key="1">
    <citation type="journal article" date="2019" name="Int. J. Syst. Evol. Microbiol.">
        <title>The Global Catalogue of Microorganisms (GCM) 10K type strain sequencing project: providing services to taxonomists for standard genome sequencing and annotation.</title>
        <authorList>
            <consortium name="The Broad Institute Genomics Platform"/>
            <consortium name="The Broad Institute Genome Sequencing Center for Infectious Disease"/>
            <person name="Wu L."/>
            <person name="Ma J."/>
        </authorList>
    </citation>
    <scope>NUCLEOTIDE SEQUENCE [LARGE SCALE GENOMIC DNA]</scope>
    <source>
        <strain evidence="3">JCM 4253</strain>
    </source>
</reference>
<gene>
    <name evidence="2" type="ORF">GCM10018980_01940</name>
</gene>
<sequence length="94" mass="9249">MFLAMTPPAGTVPGGTDPGGTVPGGTDPGGTDAVPAAAARAGTVLSGAGTSRDPLVSCRGAPLDSPFISPPRYMSVCCYPPPACRLISWEADGC</sequence>
<feature type="compositionally biased region" description="Low complexity" evidence="1">
    <location>
        <begin position="29"/>
        <end position="38"/>
    </location>
</feature>
<name>A0A919C197_9ACTN</name>
<feature type="compositionally biased region" description="Low complexity" evidence="1">
    <location>
        <begin position="1"/>
        <end position="11"/>
    </location>
</feature>
<dbReference type="AlphaFoldDB" id="A0A919C197"/>
<evidence type="ECO:0000256" key="1">
    <source>
        <dbReference type="SAM" id="MobiDB-lite"/>
    </source>
</evidence>
<proteinExistence type="predicted"/>
<evidence type="ECO:0000313" key="2">
    <source>
        <dbReference type="EMBL" id="GHG33325.1"/>
    </source>
</evidence>
<dbReference type="Proteomes" id="UP000619355">
    <property type="component" value="Unassembled WGS sequence"/>
</dbReference>
<feature type="compositionally biased region" description="Gly residues" evidence="1">
    <location>
        <begin position="12"/>
        <end position="28"/>
    </location>
</feature>
<feature type="region of interest" description="Disordered" evidence="1">
    <location>
        <begin position="1"/>
        <end position="38"/>
    </location>
</feature>
<protein>
    <submittedName>
        <fullName evidence="2">Uncharacterized protein</fullName>
    </submittedName>
</protein>
<comment type="caution">
    <text evidence="2">The sequence shown here is derived from an EMBL/GenBank/DDBJ whole genome shotgun (WGS) entry which is preliminary data.</text>
</comment>
<accession>A0A919C197</accession>
<organism evidence="2 3">
    <name type="scientific">Streptomyces capoamus</name>
    <dbReference type="NCBI Taxonomy" id="68183"/>
    <lineage>
        <taxon>Bacteria</taxon>
        <taxon>Bacillati</taxon>
        <taxon>Actinomycetota</taxon>
        <taxon>Actinomycetes</taxon>
        <taxon>Kitasatosporales</taxon>
        <taxon>Streptomycetaceae</taxon>
        <taxon>Streptomyces</taxon>
    </lineage>
</organism>